<dbReference type="RefSeq" id="WP_224325605.1">
    <property type="nucleotide sequence ID" value="NZ_JACGBB010000047.1"/>
</dbReference>
<name>A0ABS7WTR6_9BACT</name>
<evidence type="ECO:0000313" key="1">
    <source>
        <dbReference type="EMBL" id="MBZ7988171.1"/>
    </source>
</evidence>
<dbReference type="EMBL" id="JACGBB010000047">
    <property type="protein sequence ID" value="MBZ7988171.1"/>
    <property type="molecule type" value="Genomic_DNA"/>
</dbReference>
<gene>
    <name evidence="1" type="ORF">AVCANL283_08725</name>
</gene>
<protein>
    <submittedName>
        <fullName evidence="1">Uncharacterized protein</fullName>
    </submittedName>
</protein>
<sequence>MQINSNMNINYNAIINSNNEKLKASNQDNVKEQLENFQDNLKKQAANLLKDVAQDECGTYDPTITHKILLTMNKSDNPELYDIIDGEFVEGMLYYGMSKEEREAWIEHSKSVGAEEVVKVVNSLHPAFFNDNDDLKALKKLDALQTDTKANNIYNQAFIKNDSKLLEFLKQNEIVGIRFATNDTKFGDTSVPEFYLSRFDKGNIKLGDVFCGSGGFMDRLMDLFALDDINKFKDGYLALKKEIDGQLKQNDLAKQATEKMQNSQEKEEEQKPFKAIEAKSTNVRESMQDILKKIDINKIKDERELLIILLAYKNSENLYDKRV</sequence>
<evidence type="ECO:0000313" key="2">
    <source>
        <dbReference type="Proteomes" id="UP000786183"/>
    </source>
</evidence>
<accession>A0ABS7WTR6</accession>
<proteinExistence type="predicted"/>
<comment type="caution">
    <text evidence="1">The sequence shown here is derived from an EMBL/GenBank/DDBJ whole genome shotgun (WGS) entry which is preliminary data.</text>
</comment>
<keyword evidence="2" id="KW-1185">Reference proteome</keyword>
<dbReference type="Proteomes" id="UP000786183">
    <property type="component" value="Unassembled WGS sequence"/>
</dbReference>
<reference evidence="1 2" key="1">
    <citation type="submission" date="2020-07" db="EMBL/GenBank/DDBJ databases">
        <title>Transfer of Campylobacter canadensis to the novel genus Avispirillum gen. nov., that also includes two novel species recovered from migratory waterfowl: Avispirillum anseris sp. nov. and Avispirillum brantae sp. nov.</title>
        <authorList>
            <person name="Miller W.G."/>
            <person name="Chapman M.H."/>
            <person name="Yee E."/>
            <person name="Inglis G.D."/>
        </authorList>
    </citation>
    <scope>NUCLEOTIDE SEQUENCE [LARGE SCALE GENOMIC DNA]</scope>
    <source>
        <strain evidence="1 2">L283</strain>
    </source>
</reference>
<organism evidence="1 2">
    <name type="scientific">Campylobacter canadensis</name>
    <dbReference type="NCBI Taxonomy" id="449520"/>
    <lineage>
        <taxon>Bacteria</taxon>
        <taxon>Pseudomonadati</taxon>
        <taxon>Campylobacterota</taxon>
        <taxon>Epsilonproteobacteria</taxon>
        <taxon>Campylobacterales</taxon>
        <taxon>Campylobacteraceae</taxon>
        <taxon>Campylobacter</taxon>
    </lineage>
</organism>